<keyword evidence="3" id="KW-1185">Reference proteome</keyword>
<protein>
    <recommendedName>
        <fullName evidence="4">DUF19 domain-containing protein</fullName>
    </recommendedName>
</protein>
<name>A0A4Y2JNK5_ARAVE</name>
<comment type="caution">
    <text evidence="2">The sequence shown here is derived from an EMBL/GenBank/DDBJ whole genome shotgun (WGS) entry which is preliminary data.</text>
</comment>
<evidence type="ECO:0000313" key="3">
    <source>
        <dbReference type="Proteomes" id="UP000499080"/>
    </source>
</evidence>
<feature type="chain" id="PRO_5021493267" description="DUF19 domain-containing protein" evidence="1">
    <location>
        <begin position="18"/>
        <end position="251"/>
    </location>
</feature>
<proteinExistence type="predicted"/>
<dbReference type="Proteomes" id="UP000499080">
    <property type="component" value="Unassembled WGS sequence"/>
</dbReference>
<gene>
    <name evidence="2" type="ORF">AVEN_270726_1</name>
</gene>
<dbReference type="EMBL" id="BGPR01003670">
    <property type="protein sequence ID" value="GBM91068.1"/>
    <property type="molecule type" value="Genomic_DNA"/>
</dbReference>
<evidence type="ECO:0000313" key="2">
    <source>
        <dbReference type="EMBL" id="GBM91068.1"/>
    </source>
</evidence>
<evidence type="ECO:0008006" key="4">
    <source>
        <dbReference type="Google" id="ProtNLM"/>
    </source>
</evidence>
<feature type="signal peptide" evidence="1">
    <location>
        <begin position="1"/>
        <end position="17"/>
    </location>
</feature>
<evidence type="ECO:0000256" key="1">
    <source>
        <dbReference type="SAM" id="SignalP"/>
    </source>
</evidence>
<organism evidence="2 3">
    <name type="scientific">Araneus ventricosus</name>
    <name type="common">Orbweaver spider</name>
    <name type="synonym">Epeira ventricosa</name>
    <dbReference type="NCBI Taxonomy" id="182803"/>
    <lineage>
        <taxon>Eukaryota</taxon>
        <taxon>Metazoa</taxon>
        <taxon>Ecdysozoa</taxon>
        <taxon>Arthropoda</taxon>
        <taxon>Chelicerata</taxon>
        <taxon>Arachnida</taxon>
        <taxon>Araneae</taxon>
        <taxon>Araneomorphae</taxon>
        <taxon>Entelegynae</taxon>
        <taxon>Araneoidea</taxon>
        <taxon>Araneidae</taxon>
        <taxon>Araneus</taxon>
    </lineage>
</organism>
<accession>A0A4Y2JNK5</accession>
<sequence>MWSAIFITLGLCYGALARGDGVCLLQAERDCRVYSIFPSEFPTNLEELRNDCSNLYRVKRCIADRNCSTENADDYDNEYRNDYEDRNRDKQRVKDMQRLIDVTSQICDENSELHRNFVPYLSCVRSAMEIDFEHQACRDYTKNAIEFLRSRIESKARMASGDEKKIEEVRYELMGCLRVLFGMNCFIIQSAKSCDSGVKQPILEIIGKGGSLYYQCPASSRIDVIELLDALKLVTRQKIHIKELIRVDSLF</sequence>
<dbReference type="AlphaFoldDB" id="A0A4Y2JNK5"/>
<keyword evidence="1" id="KW-0732">Signal</keyword>
<reference evidence="2 3" key="1">
    <citation type="journal article" date="2019" name="Sci. Rep.">
        <title>Orb-weaving spider Araneus ventricosus genome elucidates the spidroin gene catalogue.</title>
        <authorList>
            <person name="Kono N."/>
            <person name="Nakamura H."/>
            <person name="Ohtoshi R."/>
            <person name="Moran D.A.P."/>
            <person name="Shinohara A."/>
            <person name="Yoshida Y."/>
            <person name="Fujiwara M."/>
            <person name="Mori M."/>
            <person name="Tomita M."/>
            <person name="Arakawa K."/>
        </authorList>
    </citation>
    <scope>NUCLEOTIDE SEQUENCE [LARGE SCALE GENOMIC DNA]</scope>
</reference>